<accession>A0ACB9M8M0</accession>
<evidence type="ECO:0000313" key="1">
    <source>
        <dbReference type="EMBL" id="KAI4320623.1"/>
    </source>
</evidence>
<gene>
    <name evidence="1" type="ORF">MLD38_034082</name>
</gene>
<name>A0ACB9M8M0_9MYRT</name>
<reference evidence="2" key="1">
    <citation type="journal article" date="2023" name="Front. Plant Sci.">
        <title>Chromosomal-level genome assembly of Melastoma candidum provides insights into trichome evolution.</title>
        <authorList>
            <person name="Zhong Y."/>
            <person name="Wu W."/>
            <person name="Sun C."/>
            <person name="Zou P."/>
            <person name="Liu Y."/>
            <person name="Dai S."/>
            <person name="Zhou R."/>
        </authorList>
    </citation>
    <scope>NUCLEOTIDE SEQUENCE [LARGE SCALE GENOMIC DNA]</scope>
</reference>
<comment type="caution">
    <text evidence="1">The sequence shown here is derived from an EMBL/GenBank/DDBJ whole genome shotgun (WGS) entry which is preliminary data.</text>
</comment>
<evidence type="ECO:0000313" key="2">
    <source>
        <dbReference type="Proteomes" id="UP001057402"/>
    </source>
</evidence>
<sequence>MLRIFRYLSGTTNLGLWYSKRSLFDLVGYFDADFTGFKIDRKNTSGTCQLLGDMLISWHSKKQASVALSAAETEYVAAASCCA</sequence>
<protein>
    <submittedName>
        <fullName evidence="1">Uncharacterized protein</fullName>
    </submittedName>
</protein>
<proteinExistence type="predicted"/>
<dbReference type="Proteomes" id="UP001057402">
    <property type="component" value="Chromosome 10"/>
</dbReference>
<keyword evidence="2" id="KW-1185">Reference proteome</keyword>
<dbReference type="EMBL" id="CM042889">
    <property type="protein sequence ID" value="KAI4320623.1"/>
    <property type="molecule type" value="Genomic_DNA"/>
</dbReference>
<organism evidence="1 2">
    <name type="scientific">Melastoma candidum</name>
    <dbReference type="NCBI Taxonomy" id="119954"/>
    <lineage>
        <taxon>Eukaryota</taxon>
        <taxon>Viridiplantae</taxon>
        <taxon>Streptophyta</taxon>
        <taxon>Embryophyta</taxon>
        <taxon>Tracheophyta</taxon>
        <taxon>Spermatophyta</taxon>
        <taxon>Magnoliopsida</taxon>
        <taxon>eudicotyledons</taxon>
        <taxon>Gunneridae</taxon>
        <taxon>Pentapetalae</taxon>
        <taxon>rosids</taxon>
        <taxon>malvids</taxon>
        <taxon>Myrtales</taxon>
        <taxon>Melastomataceae</taxon>
        <taxon>Melastomatoideae</taxon>
        <taxon>Melastomateae</taxon>
        <taxon>Melastoma</taxon>
    </lineage>
</organism>